<protein>
    <recommendedName>
        <fullName evidence="3">Endonuclease/exonuclease/phosphatase</fullName>
    </recommendedName>
</protein>
<dbReference type="OrthoDB" id="2093442at2759"/>
<organism evidence="1 2">
    <name type="scientific">Blyttiomyces helicus</name>
    <dbReference type="NCBI Taxonomy" id="388810"/>
    <lineage>
        <taxon>Eukaryota</taxon>
        <taxon>Fungi</taxon>
        <taxon>Fungi incertae sedis</taxon>
        <taxon>Chytridiomycota</taxon>
        <taxon>Chytridiomycota incertae sedis</taxon>
        <taxon>Chytridiomycetes</taxon>
        <taxon>Chytridiomycetes incertae sedis</taxon>
        <taxon>Blyttiomyces</taxon>
    </lineage>
</organism>
<keyword evidence="2" id="KW-1185">Reference proteome</keyword>
<evidence type="ECO:0008006" key="3">
    <source>
        <dbReference type="Google" id="ProtNLM"/>
    </source>
</evidence>
<dbReference type="Gene3D" id="3.60.10.10">
    <property type="entry name" value="Endonuclease/exonuclease/phosphatase"/>
    <property type="match status" value="1"/>
</dbReference>
<dbReference type="AlphaFoldDB" id="A0A4P9W148"/>
<dbReference type="Proteomes" id="UP000269721">
    <property type="component" value="Unassembled WGS sequence"/>
</dbReference>
<evidence type="ECO:0000313" key="1">
    <source>
        <dbReference type="EMBL" id="RKO83786.1"/>
    </source>
</evidence>
<reference evidence="2" key="1">
    <citation type="journal article" date="2018" name="Nat. Microbiol.">
        <title>Leveraging single-cell genomics to expand the fungal tree of life.</title>
        <authorList>
            <person name="Ahrendt S.R."/>
            <person name="Quandt C.A."/>
            <person name="Ciobanu D."/>
            <person name="Clum A."/>
            <person name="Salamov A."/>
            <person name="Andreopoulos B."/>
            <person name="Cheng J.F."/>
            <person name="Woyke T."/>
            <person name="Pelin A."/>
            <person name="Henrissat B."/>
            <person name="Reynolds N.K."/>
            <person name="Benny G.L."/>
            <person name="Smith M.E."/>
            <person name="James T.Y."/>
            <person name="Grigoriev I.V."/>
        </authorList>
    </citation>
    <scope>NUCLEOTIDE SEQUENCE [LARGE SCALE GENOMIC DNA]</scope>
</reference>
<name>A0A4P9W148_9FUNG</name>
<proteinExistence type="predicted"/>
<accession>A0A4P9W148</accession>
<dbReference type="EMBL" id="ML000841">
    <property type="protein sequence ID" value="RKO83786.1"/>
    <property type="molecule type" value="Genomic_DNA"/>
</dbReference>
<sequence>MARSHLARVANVILSLDADIVHLSEIEGCDALDALVDAVEDAGGVRGAYRPYMVPGTDTATGQNVGLLTKLDPLLPLTRTTNRALYPIPSSTCDYSDPTEPKFTYGVSKHHLARFPLTPTQSLILAGAHLLAFPDKRDRCEKREAQAAVLAGAVRALREEAPRDEVLVLGDLNDFDEGVVDAAGEVDRPISLILALVGSELVNADLHVTMRTRTWSGIARHHFGLPVAILRDVAIYGVDIGAVTLGLDPGSSR</sequence>
<dbReference type="SUPFAM" id="SSF56219">
    <property type="entry name" value="DNase I-like"/>
    <property type="match status" value="1"/>
</dbReference>
<gene>
    <name evidence="1" type="ORF">BDK51DRAFT_49680</name>
</gene>
<evidence type="ECO:0000313" key="2">
    <source>
        <dbReference type="Proteomes" id="UP000269721"/>
    </source>
</evidence>
<dbReference type="InterPro" id="IPR036691">
    <property type="entry name" value="Endo/exonu/phosph_ase_sf"/>
</dbReference>